<evidence type="ECO:0000313" key="2">
    <source>
        <dbReference type="EMBL" id="PNX64014.1"/>
    </source>
</evidence>
<name>A0A2K3KCK4_TRIPR</name>
<dbReference type="AlphaFoldDB" id="A0A2K3KCK4"/>
<feature type="compositionally biased region" description="Polar residues" evidence="1">
    <location>
        <begin position="35"/>
        <end position="54"/>
    </location>
</feature>
<gene>
    <name evidence="2" type="ORF">L195_g053800</name>
</gene>
<reference evidence="2 3" key="1">
    <citation type="journal article" date="2014" name="Am. J. Bot.">
        <title>Genome assembly and annotation for red clover (Trifolium pratense; Fabaceae).</title>
        <authorList>
            <person name="Istvanek J."/>
            <person name="Jaros M."/>
            <person name="Krenek A."/>
            <person name="Repkova J."/>
        </authorList>
    </citation>
    <scope>NUCLEOTIDE SEQUENCE [LARGE SCALE GENOMIC DNA]</scope>
    <source>
        <strain evidence="3">cv. Tatra</strain>
        <tissue evidence="2">Young leaves</tissue>
    </source>
</reference>
<dbReference type="Proteomes" id="UP000236291">
    <property type="component" value="Unassembled WGS sequence"/>
</dbReference>
<feature type="region of interest" description="Disordered" evidence="1">
    <location>
        <begin position="13"/>
        <end position="62"/>
    </location>
</feature>
<evidence type="ECO:0000313" key="3">
    <source>
        <dbReference type="Proteomes" id="UP000236291"/>
    </source>
</evidence>
<feature type="non-terminal residue" evidence="2">
    <location>
        <position position="264"/>
    </location>
</feature>
<accession>A0A2K3KCK4</accession>
<dbReference type="EMBL" id="ASHM01091985">
    <property type="protein sequence ID" value="PNX64014.1"/>
    <property type="molecule type" value="Genomic_DNA"/>
</dbReference>
<dbReference type="ExpressionAtlas" id="A0A2K3KCK4">
    <property type="expression patterns" value="baseline"/>
</dbReference>
<feature type="region of interest" description="Disordered" evidence="1">
    <location>
        <begin position="190"/>
        <end position="235"/>
    </location>
</feature>
<organism evidence="2 3">
    <name type="scientific">Trifolium pratense</name>
    <name type="common">Red clover</name>
    <dbReference type="NCBI Taxonomy" id="57577"/>
    <lineage>
        <taxon>Eukaryota</taxon>
        <taxon>Viridiplantae</taxon>
        <taxon>Streptophyta</taxon>
        <taxon>Embryophyta</taxon>
        <taxon>Tracheophyta</taxon>
        <taxon>Spermatophyta</taxon>
        <taxon>Magnoliopsida</taxon>
        <taxon>eudicotyledons</taxon>
        <taxon>Gunneridae</taxon>
        <taxon>Pentapetalae</taxon>
        <taxon>rosids</taxon>
        <taxon>fabids</taxon>
        <taxon>Fabales</taxon>
        <taxon>Fabaceae</taxon>
        <taxon>Papilionoideae</taxon>
        <taxon>50 kb inversion clade</taxon>
        <taxon>NPAAA clade</taxon>
        <taxon>Hologalegina</taxon>
        <taxon>IRL clade</taxon>
        <taxon>Trifolieae</taxon>
        <taxon>Trifolium</taxon>
    </lineage>
</organism>
<sequence>VTLEQIKQLIQEEFPHRRNRHRRRVYHDEEEEWSDNSTWSWDSRSQPQQTNGGNDQRFYGVKDETHLNKSEFQPEPPPSIDEVLVSQFDGDDYVSMMEMKEEQGTTVEEKESNHTIRCEGISSTSLKILTNLLLEPELTDRKGRIEKTEMQSMDGVMQELPKLPALPPPSKLPETDMLVDIGEVQTTPIQNVPTQMSEPLDCGQPETVLPRRCPPPKPPDLGDSENGKGHQETEANLLVSIGKMEVPPEGTHDREVLAMFNTYS</sequence>
<reference evidence="2 3" key="2">
    <citation type="journal article" date="2017" name="Front. Plant Sci.">
        <title>Gene Classification and Mining of Molecular Markers Useful in Red Clover (Trifolium pratense) Breeding.</title>
        <authorList>
            <person name="Istvanek J."/>
            <person name="Dluhosova J."/>
            <person name="Dluhos P."/>
            <person name="Patkova L."/>
            <person name="Nedelnik J."/>
            <person name="Repkova J."/>
        </authorList>
    </citation>
    <scope>NUCLEOTIDE SEQUENCE [LARGE SCALE GENOMIC DNA]</scope>
    <source>
        <strain evidence="3">cv. Tatra</strain>
        <tissue evidence="2">Young leaves</tissue>
    </source>
</reference>
<comment type="caution">
    <text evidence="2">The sequence shown here is derived from an EMBL/GenBank/DDBJ whole genome shotgun (WGS) entry which is preliminary data.</text>
</comment>
<feature type="non-terminal residue" evidence="2">
    <location>
        <position position="1"/>
    </location>
</feature>
<protein>
    <submittedName>
        <fullName evidence="2">Uncharacterized protein</fullName>
    </submittedName>
</protein>
<evidence type="ECO:0000256" key="1">
    <source>
        <dbReference type="SAM" id="MobiDB-lite"/>
    </source>
</evidence>
<proteinExistence type="predicted"/>